<reference evidence="1 2" key="1">
    <citation type="submission" date="2017-02" db="EMBL/GenBank/DDBJ databases">
        <title>Pseudoalteromonas ulvae TC14 Genome.</title>
        <authorList>
            <person name="Molmeret M."/>
        </authorList>
    </citation>
    <scope>NUCLEOTIDE SEQUENCE [LARGE SCALE GENOMIC DNA]</scope>
    <source>
        <strain evidence="1">TC14</strain>
    </source>
</reference>
<evidence type="ECO:0000313" key="2">
    <source>
        <dbReference type="Proteomes" id="UP000194841"/>
    </source>
</evidence>
<accession>A0A244CSL5</accession>
<dbReference type="Proteomes" id="UP000194841">
    <property type="component" value="Unassembled WGS sequence"/>
</dbReference>
<comment type="caution">
    <text evidence="1">The sequence shown here is derived from an EMBL/GenBank/DDBJ whole genome shotgun (WGS) entry which is preliminary data.</text>
</comment>
<dbReference type="RefSeq" id="WP_086743909.1">
    <property type="nucleotide sequence ID" value="NZ_MWPV01000002.1"/>
</dbReference>
<proteinExistence type="predicted"/>
<evidence type="ECO:0000313" key="1">
    <source>
        <dbReference type="EMBL" id="OUL58607.1"/>
    </source>
</evidence>
<organism evidence="1 2">
    <name type="scientific">Pseudoalteromonas ulvae</name>
    <dbReference type="NCBI Taxonomy" id="107327"/>
    <lineage>
        <taxon>Bacteria</taxon>
        <taxon>Pseudomonadati</taxon>
        <taxon>Pseudomonadota</taxon>
        <taxon>Gammaproteobacteria</taxon>
        <taxon>Alteromonadales</taxon>
        <taxon>Pseudoalteromonadaceae</taxon>
        <taxon>Pseudoalteromonas</taxon>
    </lineage>
</organism>
<sequence length="423" mass="48080">MGSASITRFIVLIIVIQSLISGCASQKDLASERHRATVEKFKALSEYSESLITQQGIYVVGNIQHAVSDSGVSYTLKDIRLSHQENEYSFNLLTPSFYGKYSCSDVCVLINQYDIATDNQGMTILERFFTENEHELYAFYSDFYLLNKNLELMTDKNRYFVFSYLRHLTQNENTFSSIENFSLWFKRETSLDAFTEYLSKVELISSQDIASFHVDFIEPSLLTSNNSDEVGLTVVSESLDEVLVSKVDEEQLTFKQYKTTDELLVGQSQLNRLEPEIAQYSDIEEAWLVLNTYPKHESIHFDIPATTMDEQLIAELSFHKDSIKSKVDLSANDVSQSTSIETLSYDMTVCTSQENYIGKVVSVEKGDVIIDLIGQAQYEDLEGLRNYPSGILTRLKQEVMIIQLNGEKIFPISDVTPCKIKGV</sequence>
<name>A0A244CSL5_PSEDV</name>
<gene>
    <name evidence="1" type="ORF">B1199_09825</name>
</gene>
<keyword evidence="2" id="KW-1185">Reference proteome</keyword>
<dbReference type="AlphaFoldDB" id="A0A244CSL5"/>
<protein>
    <submittedName>
        <fullName evidence="1">Uncharacterized protein</fullName>
    </submittedName>
</protein>
<dbReference type="EMBL" id="MWPV01000002">
    <property type="protein sequence ID" value="OUL58607.1"/>
    <property type="molecule type" value="Genomic_DNA"/>
</dbReference>
<dbReference type="OrthoDB" id="9954704at2"/>